<accession>A0ACC2UIQ7</accession>
<dbReference type="EMBL" id="QTSX02000435">
    <property type="protein sequence ID" value="KAJ9086979.1"/>
    <property type="molecule type" value="Genomic_DNA"/>
</dbReference>
<dbReference type="Proteomes" id="UP001165960">
    <property type="component" value="Unassembled WGS sequence"/>
</dbReference>
<gene>
    <name evidence="1" type="ORF">DSO57_1037916</name>
</gene>
<keyword evidence="2" id="KW-1185">Reference proteome</keyword>
<reference evidence="1" key="1">
    <citation type="submission" date="2022-04" db="EMBL/GenBank/DDBJ databases">
        <title>Genome of the entomopathogenic fungus Entomophthora muscae.</title>
        <authorList>
            <person name="Elya C."/>
            <person name="Lovett B.R."/>
            <person name="Lee E."/>
            <person name="Macias A.M."/>
            <person name="Hajek A.E."/>
            <person name="De Bivort B.L."/>
            <person name="Kasson M.T."/>
            <person name="De Fine Licht H.H."/>
            <person name="Stajich J.E."/>
        </authorList>
    </citation>
    <scope>NUCLEOTIDE SEQUENCE</scope>
    <source>
        <strain evidence="1">Berkeley</strain>
    </source>
</reference>
<organism evidence="1 2">
    <name type="scientific">Entomophthora muscae</name>
    <dbReference type="NCBI Taxonomy" id="34485"/>
    <lineage>
        <taxon>Eukaryota</taxon>
        <taxon>Fungi</taxon>
        <taxon>Fungi incertae sedis</taxon>
        <taxon>Zoopagomycota</taxon>
        <taxon>Entomophthoromycotina</taxon>
        <taxon>Entomophthoromycetes</taxon>
        <taxon>Entomophthorales</taxon>
        <taxon>Entomophthoraceae</taxon>
        <taxon>Entomophthora</taxon>
    </lineage>
</organism>
<comment type="caution">
    <text evidence="1">The sequence shown here is derived from an EMBL/GenBank/DDBJ whole genome shotgun (WGS) entry which is preliminary data.</text>
</comment>
<evidence type="ECO:0000313" key="2">
    <source>
        <dbReference type="Proteomes" id="UP001165960"/>
    </source>
</evidence>
<name>A0ACC2UIQ7_9FUNG</name>
<sequence>MATLPAINMEYWIEYRDLNLVKWIPDITPLTSDATGQSSKFLGVLYLALTGLIDSAFPAAGPWAVAGKAIFYLVKLSLIIWWAMPMLTSAPPISERLAWFFAFIVHHFTNSPKKFKLFAVWNLTELEFV</sequence>
<proteinExistence type="predicted"/>
<evidence type="ECO:0000313" key="1">
    <source>
        <dbReference type="EMBL" id="KAJ9086979.1"/>
    </source>
</evidence>
<protein>
    <submittedName>
        <fullName evidence="1">Uncharacterized protein</fullName>
    </submittedName>
</protein>